<name>A0A518N411_9GAMM</name>
<protein>
    <submittedName>
        <fullName evidence="1">Uncharacterized protein</fullName>
    </submittedName>
</protein>
<gene>
    <name evidence="1" type="ORF">FPZ22_06960</name>
</gene>
<dbReference type="EMBL" id="CP042218">
    <property type="protein sequence ID" value="QDW66663.1"/>
    <property type="molecule type" value="Genomic_DNA"/>
</dbReference>
<proteinExistence type="predicted"/>
<evidence type="ECO:0000313" key="2">
    <source>
        <dbReference type="Proteomes" id="UP000316584"/>
    </source>
</evidence>
<organism evidence="1 2">
    <name type="scientific">Luteimonas granuli</name>
    <dbReference type="NCBI Taxonomy" id="1176533"/>
    <lineage>
        <taxon>Bacteria</taxon>
        <taxon>Pseudomonadati</taxon>
        <taxon>Pseudomonadota</taxon>
        <taxon>Gammaproteobacteria</taxon>
        <taxon>Lysobacterales</taxon>
        <taxon>Lysobacteraceae</taxon>
        <taxon>Luteimonas</taxon>
    </lineage>
</organism>
<keyword evidence="2" id="KW-1185">Reference proteome</keyword>
<sequence>MSRIDSNANVLNANVLNAADRRLPTARPARYRSRDYGSGYGNSSGYAAARRYTPGSQPAARFRMV</sequence>
<evidence type="ECO:0000313" key="1">
    <source>
        <dbReference type="EMBL" id="QDW66663.1"/>
    </source>
</evidence>
<accession>A0A518N411</accession>
<dbReference type="Proteomes" id="UP000316584">
    <property type="component" value="Chromosome"/>
</dbReference>
<dbReference type="RefSeq" id="WP_144891613.1">
    <property type="nucleotide sequence ID" value="NZ_CP042218.1"/>
</dbReference>
<dbReference type="AlphaFoldDB" id="A0A518N411"/>
<reference evidence="1 2" key="1">
    <citation type="submission" date="2019-07" db="EMBL/GenBank/DDBJ databases">
        <title>Full genome sequence of Luteimonas sp. Gr-4.</title>
        <authorList>
            <person name="Im W.-T."/>
        </authorList>
    </citation>
    <scope>NUCLEOTIDE SEQUENCE [LARGE SCALE GENOMIC DNA]</scope>
    <source>
        <strain evidence="1 2">Gr-4</strain>
    </source>
</reference>
<dbReference type="KEGG" id="lug:FPZ22_06960"/>